<dbReference type="Gene3D" id="1.10.510.10">
    <property type="entry name" value="Transferase(Phosphotransferase) domain 1"/>
    <property type="match status" value="1"/>
</dbReference>
<evidence type="ECO:0000256" key="3">
    <source>
        <dbReference type="ARBA" id="ARBA00022679"/>
    </source>
</evidence>
<dbReference type="FunFam" id="3.30.200.20:FF:000042">
    <property type="entry name" value="Aurora kinase A"/>
    <property type="match status" value="1"/>
</dbReference>
<keyword evidence="11" id="KW-1185">Reference proteome</keyword>
<name>A0A078BAC8_STYLE</name>
<keyword evidence="3" id="KW-0808">Transferase</keyword>
<dbReference type="PANTHER" id="PTHR24353:SF37">
    <property type="entry name" value="CAMP-DEPENDENT PROTEIN KINASE CATALYTIC SUBUNIT PRKX"/>
    <property type="match status" value="1"/>
</dbReference>
<feature type="binding site" evidence="7">
    <location>
        <position position="561"/>
    </location>
    <ligand>
        <name>ATP</name>
        <dbReference type="ChEBI" id="CHEBI:30616"/>
    </ligand>
</feature>
<reference evidence="10 11" key="1">
    <citation type="submission" date="2014-06" db="EMBL/GenBank/DDBJ databases">
        <authorList>
            <person name="Swart Estienne"/>
        </authorList>
    </citation>
    <scope>NUCLEOTIDE SEQUENCE [LARGE SCALE GENOMIC DNA]</scope>
    <source>
        <strain evidence="10 11">130c</strain>
    </source>
</reference>
<evidence type="ECO:0000259" key="9">
    <source>
        <dbReference type="PROSITE" id="PS50011"/>
    </source>
</evidence>
<dbReference type="SUPFAM" id="SSF56112">
    <property type="entry name" value="Protein kinase-like (PK-like)"/>
    <property type="match status" value="1"/>
</dbReference>
<evidence type="ECO:0000256" key="6">
    <source>
        <dbReference type="ARBA" id="ARBA00022840"/>
    </source>
</evidence>
<keyword evidence="4 7" id="KW-0547">Nucleotide-binding</keyword>
<dbReference type="GO" id="GO:0004691">
    <property type="term" value="F:cAMP-dependent protein kinase activity"/>
    <property type="evidence" value="ECO:0007669"/>
    <property type="project" value="TreeGrafter"/>
</dbReference>
<dbReference type="Gene3D" id="3.30.200.20">
    <property type="entry name" value="Phosphorylase Kinase, domain 1"/>
    <property type="match status" value="1"/>
</dbReference>
<evidence type="ECO:0000256" key="8">
    <source>
        <dbReference type="SAM" id="MobiDB-lite"/>
    </source>
</evidence>
<sequence length="880" mass="101218">MENSNISKYRTESYSGKSASFSRNDNSDDCMINPDENLNKSNKAEGLMNSQDQDYKSFLKEKSKFSESSIISQSYQHTQSTLNRKNNPTPVLHQQMRQLQNQSNLTSKKDIKPIISNRLQDQHQKMQNIYTRKKDNPKLSKPLVLSGQVSMASGFTQSASLQNYLNSQLPQATNSTHDQKVGVILPYLTERNQLLLKNQMKSKSQLRTESGTLDTKEEIKQSIDNIMNMNSNNHIFEDKLLAQSTNQLNYNKIQIIEQKLKSNYPNNDFGYNVSPINQRKHNLQQVLSTYQQATQPSVKKTNYFLKSQTKKVQQLNENEYEYDIKMPDIGQSQKKLTIPTLDTYKIKVAMLKEQKNQILTKNLNNHLPKYNQEPTRKVIRSHLQQNLRFSNKSSIDVIGKSKKDTSQDKDKSRLISSRRGTVGDHEPKNEFIYTGQEIISPDKGPLSQRRSSQPQESIPIPKFNLQSSSKQYRNKEQSQLRIVVTTDSSGTLQQKDKISTENNINQLVLNSSSPEKPITKLKQNKQFGIDSFEIITDLGKGSFGIVKLAKCTKDKKLYAIKCIDKDTIRDQKQIQHIKNERNILKLFKPNHFCVNFYESLQDDQNLYLIMEYLPGGELFALIKREMTISEDSSKFYLAEIIYGIKQLHDQKGHLKLIDFGFSKKLKNVKKDRAFTNCGTPGYVAPEVLTGQGYTYKADIWSIGILICEMLGGFTPFRNSEDYDPTSPVMCKLRNNQLNLPKNLNNLTRDIIKNILVYEPDQRFELDDIMNHKFFKGVDWNKVKLRQSSPQYIPDAATYYELLQSPSQGSLINQRQMEDEPKKQLLNIPENLPQSQSLNYSKKSRGFNSSNGNSPSKNIAPSSKVLGDYHLLRINKIFEDF</sequence>
<comment type="subunit">
    <text evidence="1">Monomer.</text>
</comment>
<dbReference type="EMBL" id="CCKQ01018501">
    <property type="protein sequence ID" value="CDW90468.1"/>
    <property type="molecule type" value="Genomic_DNA"/>
</dbReference>
<keyword evidence="2" id="KW-0723">Serine/threonine-protein kinase</keyword>
<protein>
    <submittedName>
        <fullName evidence="10">Agc pka protein kinase</fullName>
    </submittedName>
</protein>
<evidence type="ECO:0000256" key="7">
    <source>
        <dbReference type="PROSITE-ProRule" id="PRU10141"/>
    </source>
</evidence>
<dbReference type="FunFam" id="1.10.510.10:FF:000571">
    <property type="entry name" value="Maternal embryonic leucine zipper kinase"/>
    <property type="match status" value="1"/>
</dbReference>
<keyword evidence="5 10" id="KW-0418">Kinase</keyword>
<dbReference type="GO" id="GO:0005524">
    <property type="term" value="F:ATP binding"/>
    <property type="evidence" value="ECO:0007669"/>
    <property type="project" value="UniProtKB-UniRule"/>
</dbReference>
<proteinExistence type="predicted"/>
<keyword evidence="6 7" id="KW-0067">ATP-binding</keyword>
<organism evidence="10 11">
    <name type="scientific">Stylonychia lemnae</name>
    <name type="common">Ciliate</name>
    <dbReference type="NCBI Taxonomy" id="5949"/>
    <lineage>
        <taxon>Eukaryota</taxon>
        <taxon>Sar</taxon>
        <taxon>Alveolata</taxon>
        <taxon>Ciliophora</taxon>
        <taxon>Intramacronucleata</taxon>
        <taxon>Spirotrichea</taxon>
        <taxon>Stichotrichia</taxon>
        <taxon>Sporadotrichida</taxon>
        <taxon>Oxytrichidae</taxon>
        <taxon>Stylonychinae</taxon>
        <taxon>Stylonychia</taxon>
    </lineage>
</organism>
<dbReference type="InterPro" id="IPR000719">
    <property type="entry name" value="Prot_kinase_dom"/>
</dbReference>
<gene>
    <name evidence="10" type="primary">Contig3013.g3220</name>
    <name evidence="10" type="ORF">STYLEM_19611</name>
</gene>
<accession>A0A078BAC8</accession>
<dbReference type="InParanoid" id="A0A078BAC8"/>
<feature type="compositionally biased region" description="Basic and acidic residues" evidence="8">
    <location>
        <begin position="399"/>
        <end position="413"/>
    </location>
</feature>
<feature type="region of interest" description="Disordered" evidence="8">
    <location>
        <begin position="1"/>
        <end position="47"/>
    </location>
</feature>
<dbReference type="GO" id="GO:0005952">
    <property type="term" value="C:cAMP-dependent protein kinase complex"/>
    <property type="evidence" value="ECO:0007669"/>
    <property type="project" value="TreeGrafter"/>
</dbReference>
<feature type="compositionally biased region" description="Polar residues" evidence="8">
    <location>
        <begin position="831"/>
        <end position="859"/>
    </location>
</feature>
<evidence type="ECO:0000313" key="10">
    <source>
        <dbReference type="EMBL" id="CDW90468.1"/>
    </source>
</evidence>
<feature type="domain" description="Protein kinase" evidence="9">
    <location>
        <begin position="532"/>
        <end position="774"/>
    </location>
</feature>
<evidence type="ECO:0000256" key="2">
    <source>
        <dbReference type="ARBA" id="ARBA00022527"/>
    </source>
</evidence>
<dbReference type="AlphaFoldDB" id="A0A078BAC8"/>
<feature type="region of interest" description="Disordered" evidence="8">
    <location>
        <begin position="394"/>
        <end position="461"/>
    </location>
</feature>
<dbReference type="PANTHER" id="PTHR24353">
    <property type="entry name" value="CYCLIC NUCLEOTIDE-DEPENDENT PROTEIN KINASE"/>
    <property type="match status" value="1"/>
</dbReference>
<dbReference type="InterPro" id="IPR017441">
    <property type="entry name" value="Protein_kinase_ATP_BS"/>
</dbReference>
<feature type="region of interest" description="Disordered" evidence="8">
    <location>
        <begin position="829"/>
        <end position="859"/>
    </location>
</feature>
<dbReference type="PROSITE" id="PS00107">
    <property type="entry name" value="PROTEIN_KINASE_ATP"/>
    <property type="match status" value="1"/>
</dbReference>
<dbReference type="Proteomes" id="UP000039865">
    <property type="component" value="Unassembled WGS sequence"/>
</dbReference>
<evidence type="ECO:0000256" key="4">
    <source>
        <dbReference type="ARBA" id="ARBA00022741"/>
    </source>
</evidence>
<dbReference type="OrthoDB" id="193931at2759"/>
<dbReference type="PROSITE" id="PS50011">
    <property type="entry name" value="PROTEIN_KINASE_DOM"/>
    <property type="match status" value="1"/>
</dbReference>
<evidence type="ECO:0000256" key="1">
    <source>
        <dbReference type="ARBA" id="ARBA00011245"/>
    </source>
</evidence>
<evidence type="ECO:0000313" key="11">
    <source>
        <dbReference type="Proteomes" id="UP000039865"/>
    </source>
</evidence>
<dbReference type="Pfam" id="PF00069">
    <property type="entry name" value="Pkinase"/>
    <property type="match status" value="1"/>
</dbReference>
<evidence type="ECO:0000256" key="5">
    <source>
        <dbReference type="ARBA" id="ARBA00022777"/>
    </source>
</evidence>
<feature type="compositionally biased region" description="Polar residues" evidence="8">
    <location>
        <begin position="1"/>
        <end position="24"/>
    </location>
</feature>
<dbReference type="OMA" id="FNQRQFK"/>
<dbReference type="InterPro" id="IPR011009">
    <property type="entry name" value="Kinase-like_dom_sf"/>
</dbReference>